<evidence type="ECO:0000313" key="3">
    <source>
        <dbReference type="Proteomes" id="UP001276840"/>
    </source>
</evidence>
<reference evidence="2 3" key="1">
    <citation type="submission" date="2023-08" db="EMBL/GenBank/DDBJ databases">
        <title>Implementing the SeqCode for naming new Mesorhizobium species isolated from Vachellia karroo root nodules.</title>
        <authorList>
            <person name="Van Lill M."/>
        </authorList>
    </citation>
    <scope>NUCLEOTIDE SEQUENCE [LARGE SCALE GENOMIC DNA]</scope>
    <source>
        <strain evidence="2 3">MSK 1335</strain>
    </source>
</reference>
<feature type="region of interest" description="Disordered" evidence="1">
    <location>
        <begin position="1"/>
        <end position="110"/>
    </location>
</feature>
<dbReference type="RefSeq" id="WP_320231358.1">
    <property type="nucleotide sequence ID" value="NZ_JAVIJF010000002.1"/>
</dbReference>
<sequence>MNDNENRRETGATKYPANTDPDPADQFSQHAADNEKPREGMGLTRRQGEVEDKTHQSEGRNPPRQATPSPVTEKSSGAGPAVAERSKAAKAPRSGRQPGAYVKAGAYVKE</sequence>
<comment type="caution">
    <text evidence="2">The sequence shown here is derived from an EMBL/GenBank/DDBJ whole genome shotgun (WGS) entry which is preliminary data.</text>
</comment>
<proteinExistence type="predicted"/>
<keyword evidence="3" id="KW-1185">Reference proteome</keyword>
<dbReference type="Proteomes" id="UP001276840">
    <property type="component" value="Unassembled WGS sequence"/>
</dbReference>
<evidence type="ECO:0000256" key="1">
    <source>
        <dbReference type="SAM" id="MobiDB-lite"/>
    </source>
</evidence>
<protein>
    <submittedName>
        <fullName evidence="2">Uncharacterized protein</fullName>
    </submittedName>
</protein>
<feature type="compositionally biased region" description="Polar residues" evidence="1">
    <location>
        <begin position="64"/>
        <end position="75"/>
    </location>
</feature>
<gene>
    <name evidence="2" type="ORF">RFM68_03980</name>
</gene>
<feature type="compositionally biased region" description="Basic and acidic residues" evidence="1">
    <location>
        <begin position="46"/>
        <end position="58"/>
    </location>
</feature>
<accession>A0ABU4ZF10</accession>
<evidence type="ECO:0000313" key="2">
    <source>
        <dbReference type="EMBL" id="MDX8523657.1"/>
    </source>
</evidence>
<name>A0ABU4ZF10_9HYPH</name>
<organism evidence="2 3">
    <name type="scientific">Mesorhizobium montanum</name>
    <dbReference type="NCBI Taxonomy" id="3072323"/>
    <lineage>
        <taxon>Bacteria</taxon>
        <taxon>Pseudomonadati</taxon>
        <taxon>Pseudomonadota</taxon>
        <taxon>Alphaproteobacteria</taxon>
        <taxon>Hyphomicrobiales</taxon>
        <taxon>Phyllobacteriaceae</taxon>
        <taxon>Mesorhizobium</taxon>
    </lineage>
</organism>
<feature type="compositionally biased region" description="Basic and acidic residues" evidence="1">
    <location>
        <begin position="1"/>
        <end position="11"/>
    </location>
</feature>
<dbReference type="EMBL" id="JAVIJF010000002">
    <property type="protein sequence ID" value="MDX8523657.1"/>
    <property type="molecule type" value="Genomic_DNA"/>
</dbReference>